<dbReference type="EMBL" id="NMUH01000355">
    <property type="protein sequence ID" value="MQL77567.1"/>
    <property type="molecule type" value="Genomic_DNA"/>
</dbReference>
<feature type="region of interest" description="Disordered" evidence="1">
    <location>
        <begin position="71"/>
        <end position="100"/>
    </location>
</feature>
<accession>A0A843U6F0</accession>
<proteinExistence type="predicted"/>
<name>A0A843U6F0_COLES</name>
<dbReference type="AlphaFoldDB" id="A0A843U6F0"/>
<feature type="compositionally biased region" description="Polar residues" evidence="1">
    <location>
        <begin position="12"/>
        <end position="21"/>
    </location>
</feature>
<feature type="region of interest" description="Disordered" evidence="1">
    <location>
        <begin position="1"/>
        <end position="21"/>
    </location>
</feature>
<sequence length="331" mass="37031">MQVRLTRLRGTTRPSARSSFPSAQLRKEGRHFAAFALEKEQIEGRQGLHGVGVGEGAERGSRDFALFARRRSRKGEKAVRGGKGRKEGQQRNSNCNREKLQREHVFSPPRRCGHPTPMHRGFHLGAAKEASFKSPCGWIGRIWCSWGFCFYKVHKDGDLHHPLPEVEDLCEMEDILLETGRILSPKGTMIFQDDDVYMLVKVKSYGSGFDSGEGAVPMAVLLRGGNGPDLDRARVGPGPVRPLIVWPRPRSGPARPEKIRIRQMYCATVQFPALSLLAREVSSPRVFLSRPFNEGRPSSYLRILSPTAGATVRSLEEGNRMRSGDHPRCRP</sequence>
<comment type="caution">
    <text evidence="2">The sequence shown here is derived from an EMBL/GenBank/DDBJ whole genome shotgun (WGS) entry which is preliminary data.</text>
</comment>
<evidence type="ECO:0000313" key="2">
    <source>
        <dbReference type="EMBL" id="MQL77567.1"/>
    </source>
</evidence>
<evidence type="ECO:0000313" key="3">
    <source>
        <dbReference type="Proteomes" id="UP000652761"/>
    </source>
</evidence>
<protein>
    <submittedName>
        <fullName evidence="2">Uncharacterized protein</fullName>
    </submittedName>
</protein>
<reference evidence="2" key="1">
    <citation type="submission" date="2017-07" db="EMBL/GenBank/DDBJ databases">
        <title>Taro Niue Genome Assembly and Annotation.</title>
        <authorList>
            <person name="Atibalentja N."/>
            <person name="Keating K."/>
            <person name="Fields C.J."/>
        </authorList>
    </citation>
    <scope>NUCLEOTIDE SEQUENCE</scope>
    <source>
        <strain evidence="2">Niue_2</strain>
        <tissue evidence="2">Leaf</tissue>
    </source>
</reference>
<organism evidence="2 3">
    <name type="scientific">Colocasia esculenta</name>
    <name type="common">Wild taro</name>
    <name type="synonym">Arum esculentum</name>
    <dbReference type="NCBI Taxonomy" id="4460"/>
    <lineage>
        <taxon>Eukaryota</taxon>
        <taxon>Viridiplantae</taxon>
        <taxon>Streptophyta</taxon>
        <taxon>Embryophyta</taxon>
        <taxon>Tracheophyta</taxon>
        <taxon>Spermatophyta</taxon>
        <taxon>Magnoliopsida</taxon>
        <taxon>Liliopsida</taxon>
        <taxon>Araceae</taxon>
        <taxon>Aroideae</taxon>
        <taxon>Colocasieae</taxon>
        <taxon>Colocasia</taxon>
    </lineage>
</organism>
<evidence type="ECO:0000256" key="1">
    <source>
        <dbReference type="SAM" id="MobiDB-lite"/>
    </source>
</evidence>
<feature type="compositionally biased region" description="Basic and acidic residues" evidence="1">
    <location>
        <begin position="75"/>
        <end position="89"/>
    </location>
</feature>
<dbReference type="OrthoDB" id="430315at2759"/>
<keyword evidence="3" id="KW-1185">Reference proteome</keyword>
<dbReference type="Proteomes" id="UP000652761">
    <property type="component" value="Unassembled WGS sequence"/>
</dbReference>
<gene>
    <name evidence="2" type="ORF">Taro_009981</name>
</gene>